<keyword evidence="2 3" id="KW-0040">ANK repeat</keyword>
<dbReference type="AlphaFoldDB" id="A0AAD9YDT0"/>
<dbReference type="SUPFAM" id="SSF48403">
    <property type="entry name" value="Ankyrin repeat"/>
    <property type="match status" value="1"/>
</dbReference>
<dbReference type="InterPro" id="IPR036770">
    <property type="entry name" value="Ankyrin_rpt-contain_sf"/>
</dbReference>
<feature type="repeat" description="ANK" evidence="3">
    <location>
        <begin position="86"/>
        <end position="110"/>
    </location>
</feature>
<dbReference type="Gene3D" id="1.25.40.20">
    <property type="entry name" value="Ankyrin repeat-containing domain"/>
    <property type="match status" value="1"/>
</dbReference>
<evidence type="ECO:0000256" key="2">
    <source>
        <dbReference type="ARBA" id="ARBA00023043"/>
    </source>
</evidence>
<evidence type="ECO:0000313" key="4">
    <source>
        <dbReference type="EMBL" id="KAK2760066.1"/>
    </source>
</evidence>
<dbReference type="InterPro" id="IPR002110">
    <property type="entry name" value="Ankyrin_rpt"/>
</dbReference>
<keyword evidence="5" id="KW-1185">Reference proteome</keyword>
<reference evidence="4" key="1">
    <citation type="submission" date="2023-02" db="EMBL/GenBank/DDBJ databases">
        <title>Colletotrichum kahawae CIFC_Que2 genome sequencing and assembly.</title>
        <authorList>
            <person name="Baroncelli R."/>
        </authorList>
    </citation>
    <scope>NUCLEOTIDE SEQUENCE</scope>
    <source>
        <strain evidence="4">CIFC_Que2</strain>
    </source>
</reference>
<dbReference type="PANTHER" id="PTHR24171">
    <property type="entry name" value="ANKYRIN REPEAT DOMAIN-CONTAINING PROTEIN 39-RELATED"/>
    <property type="match status" value="1"/>
</dbReference>
<dbReference type="SMART" id="SM00248">
    <property type="entry name" value="ANK"/>
    <property type="match status" value="3"/>
</dbReference>
<dbReference type="PROSITE" id="PS50088">
    <property type="entry name" value="ANK_REPEAT"/>
    <property type="match status" value="2"/>
</dbReference>
<organism evidence="4 5">
    <name type="scientific">Colletotrichum kahawae</name>
    <name type="common">Coffee berry disease fungus</name>
    <dbReference type="NCBI Taxonomy" id="34407"/>
    <lineage>
        <taxon>Eukaryota</taxon>
        <taxon>Fungi</taxon>
        <taxon>Dikarya</taxon>
        <taxon>Ascomycota</taxon>
        <taxon>Pezizomycotina</taxon>
        <taxon>Sordariomycetes</taxon>
        <taxon>Hypocreomycetidae</taxon>
        <taxon>Glomerellales</taxon>
        <taxon>Glomerellaceae</taxon>
        <taxon>Colletotrichum</taxon>
        <taxon>Colletotrichum gloeosporioides species complex</taxon>
    </lineage>
</organism>
<proteinExistence type="predicted"/>
<evidence type="ECO:0000256" key="1">
    <source>
        <dbReference type="ARBA" id="ARBA00022737"/>
    </source>
</evidence>
<accession>A0AAD9YDT0</accession>
<comment type="caution">
    <text evidence="4">The sequence shown here is derived from an EMBL/GenBank/DDBJ whole genome shotgun (WGS) entry which is preliminary data.</text>
</comment>
<feature type="repeat" description="ANK" evidence="3">
    <location>
        <begin position="53"/>
        <end position="85"/>
    </location>
</feature>
<gene>
    <name evidence="4" type="ORF">CKAH01_16611</name>
</gene>
<dbReference type="Proteomes" id="UP001281614">
    <property type="component" value="Unassembled WGS sequence"/>
</dbReference>
<evidence type="ECO:0000313" key="5">
    <source>
        <dbReference type="Proteomes" id="UP001281614"/>
    </source>
</evidence>
<protein>
    <submittedName>
        <fullName evidence="4">Ankyrin repeat protein</fullName>
    </submittedName>
</protein>
<sequence length="194" mass="21687">MDWSRVCCRRVLDRRRLGGLNGLHLGAAGGSVDVLRFYIENDLLQDANAKADDDLTPLHLATFRGHLGAVRYLCSHGCDVNAHTVDGSSALHFAAKTDRLQIARFLWQAGCKPSRDAAGRMPSFYVSKKNKTLSEWFQSIDPSPEFVVHRPCTTQTDRRMRDKAFAPSCEAPSKKTVCKRLRNCGVKVAISRWP</sequence>
<dbReference type="Pfam" id="PF12796">
    <property type="entry name" value="Ank_2"/>
    <property type="match status" value="1"/>
</dbReference>
<dbReference type="PROSITE" id="PS50297">
    <property type="entry name" value="ANK_REP_REGION"/>
    <property type="match status" value="2"/>
</dbReference>
<dbReference type="EMBL" id="VYYT01000176">
    <property type="protein sequence ID" value="KAK2760066.1"/>
    <property type="molecule type" value="Genomic_DNA"/>
</dbReference>
<evidence type="ECO:0000256" key="3">
    <source>
        <dbReference type="PROSITE-ProRule" id="PRU00023"/>
    </source>
</evidence>
<keyword evidence="1" id="KW-0677">Repeat</keyword>
<name>A0AAD9YDT0_COLKA</name>